<dbReference type="STRING" id="29655.A0A0K9Q6B4"/>
<dbReference type="PANTHER" id="PTHR38360:SF1">
    <property type="entry name" value="F12P19.7"/>
    <property type="match status" value="1"/>
</dbReference>
<organism evidence="2 3">
    <name type="scientific">Zostera marina</name>
    <name type="common">Eelgrass</name>
    <dbReference type="NCBI Taxonomy" id="29655"/>
    <lineage>
        <taxon>Eukaryota</taxon>
        <taxon>Viridiplantae</taxon>
        <taxon>Streptophyta</taxon>
        <taxon>Embryophyta</taxon>
        <taxon>Tracheophyta</taxon>
        <taxon>Spermatophyta</taxon>
        <taxon>Magnoliopsida</taxon>
        <taxon>Liliopsida</taxon>
        <taxon>Zosteraceae</taxon>
        <taxon>Zostera</taxon>
    </lineage>
</organism>
<dbReference type="OrthoDB" id="409848at2759"/>
<dbReference type="SUPFAM" id="SSF53807">
    <property type="entry name" value="Helical backbone' metal receptor"/>
    <property type="match status" value="1"/>
</dbReference>
<protein>
    <submittedName>
        <fullName evidence="2">Uncharacterized protein</fullName>
    </submittedName>
</protein>
<dbReference type="Proteomes" id="UP000036987">
    <property type="component" value="Unassembled WGS sequence"/>
</dbReference>
<keyword evidence="3" id="KW-1185">Reference proteome</keyword>
<feature type="chain" id="PRO_5005528191" evidence="1">
    <location>
        <begin position="30"/>
        <end position="396"/>
    </location>
</feature>
<reference evidence="3" key="1">
    <citation type="journal article" date="2016" name="Nature">
        <title>The genome of the seagrass Zostera marina reveals angiosperm adaptation to the sea.</title>
        <authorList>
            <person name="Olsen J.L."/>
            <person name="Rouze P."/>
            <person name="Verhelst B."/>
            <person name="Lin Y.-C."/>
            <person name="Bayer T."/>
            <person name="Collen J."/>
            <person name="Dattolo E."/>
            <person name="De Paoli E."/>
            <person name="Dittami S."/>
            <person name="Maumus F."/>
            <person name="Michel G."/>
            <person name="Kersting A."/>
            <person name="Lauritano C."/>
            <person name="Lohaus R."/>
            <person name="Toepel M."/>
            <person name="Tonon T."/>
            <person name="Vanneste K."/>
            <person name="Amirebrahimi M."/>
            <person name="Brakel J."/>
            <person name="Bostroem C."/>
            <person name="Chovatia M."/>
            <person name="Grimwood J."/>
            <person name="Jenkins J.W."/>
            <person name="Jueterbock A."/>
            <person name="Mraz A."/>
            <person name="Stam W.T."/>
            <person name="Tice H."/>
            <person name="Bornberg-Bauer E."/>
            <person name="Green P.J."/>
            <person name="Pearson G.A."/>
            <person name="Procaccini G."/>
            <person name="Duarte C.M."/>
            <person name="Schmutz J."/>
            <person name="Reusch T.B.H."/>
            <person name="Van de Peer Y."/>
        </authorList>
    </citation>
    <scope>NUCLEOTIDE SEQUENCE [LARGE SCALE GENOMIC DNA]</scope>
    <source>
        <strain evidence="3">cv. Finnish</strain>
    </source>
</reference>
<sequence>MPSSANTASLAYYKFAQLLVLSLASIATCDFHLQEAEVAAALASFSSSSYVRNVVIGDVSHVEESQYFHIYYGQTFKVIKNGIDGKSYLLMQLLGMFENMKGITSTEVASQCTLNCLSDGNITLLNSSDTKQLQMFEAHFVSSPDHVNQCNDVVFAPLEEITPLKRAEWIKYLGAFGNAEARANSVFDAVRSNYICLRNLAANQTSEFKPVVAWIEFDEGVWSFAKEEYKKQYVLDAGGENIDNSIAGNSYNISVGEDMEAFHAILCIVDVVIDETHVVNPVEYTMSTFLDNISSQDRDEPCFEFIKNKSIWRYDKLVANNTNVLDWNDGGISQPQIVLGDLIQAFSPTENCTTVYFRNIALEEPVSVGNMNEAVCDRSCATPLEPTIVPCNYNYN</sequence>
<evidence type="ECO:0000313" key="2">
    <source>
        <dbReference type="EMBL" id="KMZ76355.1"/>
    </source>
</evidence>
<proteinExistence type="predicted"/>
<evidence type="ECO:0000313" key="3">
    <source>
        <dbReference type="Proteomes" id="UP000036987"/>
    </source>
</evidence>
<gene>
    <name evidence="2" type="ORF">ZOSMA_103G00610</name>
</gene>
<name>A0A0K9Q6B4_ZOSMR</name>
<dbReference type="OMA" id="ARTKYCT"/>
<accession>A0A0K9Q6B4</accession>
<comment type="caution">
    <text evidence="2">The sequence shown here is derived from an EMBL/GenBank/DDBJ whole genome shotgun (WGS) entry which is preliminary data.</text>
</comment>
<dbReference type="AlphaFoldDB" id="A0A0K9Q6B4"/>
<keyword evidence="1" id="KW-0732">Signal</keyword>
<dbReference type="PANTHER" id="PTHR38360">
    <property type="entry name" value="OS03G0120000 PROTEIN"/>
    <property type="match status" value="1"/>
</dbReference>
<evidence type="ECO:0000256" key="1">
    <source>
        <dbReference type="SAM" id="SignalP"/>
    </source>
</evidence>
<dbReference type="EMBL" id="LFYR01000047">
    <property type="protein sequence ID" value="KMZ76355.1"/>
    <property type="molecule type" value="Genomic_DNA"/>
</dbReference>
<feature type="signal peptide" evidence="1">
    <location>
        <begin position="1"/>
        <end position="29"/>
    </location>
</feature>